<proteinExistence type="inferred from homology"/>
<dbReference type="InterPro" id="IPR046373">
    <property type="entry name" value="Acyl-CoA_Oxase/DH_mid-dom_sf"/>
</dbReference>
<dbReference type="Gene3D" id="1.20.140.10">
    <property type="entry name" value="Butyryl-CoA Dehydrogenase, subunit A, domain 3"/>
    <property type="match status" value="1"/>
</dbReference>
<evidence type="ECO:0000256" key="4">
    <source>
        <dbReference type="ARBA" id="ARBA00022827"/>
    </source>
</evidence>
<evidence type="ECO:0000256" key="5">
    <source>
        <dbReference type="ARBA" id="ARBA00023002"/>
    </source>
</evidence>
<comment type="similarity">
    <text evidence="2">Belongs to the acyl-CoA dehydrogenase family.</text>
</comment>
<evidence type="ECO:0000313" key="9">
    <source>
        <dbReference type="EMBL" id="VAV91154.1"/>
    </source>
</evidence>
<dbReference type="CDD" id="cd00567">
    <property type="entry name" value="ACAD"/>
    <property type="match status" value="1"/>
</dbReference>
<accession>A0A3B0RCV3</accession>
<dbReference type="InterPro" id="IPR013786">
    <property type="entry name" value="AcylCoA_DH/ox_N"/>
</dbReference>
<evidence type="ECO:0000256" key="2">
    <source>
        <dbReference type="ARBA" id="ARBA00009347"/>
    </source>
</evidence>
<dbReference type="GO" id="GO:0003995">
    <property type="term" value="F:acyl-CoA dehydrogenase activity"/>
    <property type="evidence" value="ECO:0007669"/>
    <property type="project" value="TreeGrafter"/>
</dbReference>
<dbReference type="InterPro" id="IPR009100">
    <property type="entry name" value="AcylCoA_DH/oxidase_NM_dom_sf"/>
</dbReference>
<feature type="domain" description="Acyl-CoA dehydrogenase/oxidase N-terminal" evidence="8">
    <location>
        <begin position="6"/>
        <end position="120"/>
    </location>
</feature>
<keyword evidence="5" id="KW-0560">Oxidoreductase</keyword>
<evidence type="ECO:0000259" key="7">
    <source>
        <dbReference type="Pfam" id="PF02770"/>
    </source>
</evidence>
<sequence>MALVLTEEQQMLRDSARGFLDEKAPVAALRKLRDTNDETGFSRDLWKEMAEMGWAGILVGEDYGGTDFGFVGAGVLAEEMGRTLTASPFLSTSILAATALQKLGGDAQRQEHLPKISAGDAVFALAVDETRKHGPQKTAMKAEKHGNGFKLSGDKTFVADGQVADKIIVAARTAGAPGDAEGITLFLIDAAAKGVARERTVMVDSRGAARLKFDGVEATGDDVLGEVDGGLAALEGVLNAGRAGLAAEMSGSAQAAFAMTMDYLKERKQFGTEIGSFQALQHRAAHLYSEIELMKSVTLKALQDLDEHYGMAGIVCSLAKAKAGEVAKLAAQEAVQMHGGIGMTDEFDIGFYMKRIRVAQEMFGDAAFHADRLAMMRGY</sequence>
<organism evidence="9">
    <name type="scientific">hydrothermal vent metagenome</name>
    <dbReference type="NCBI Taxonomy" id="652676"/>
    <lineage>
        <taxon>unclassified sequences</taxon>
        <taxon>metagenomes</taxon>
        <taxon>ecological metagenomes</taxon>
    </lineage>
</organism>
<dbReference type="PANTHER" id="PTHR43884:SF20">
    <property type="entry name" value="ACYL-COA DEHYDROGENASE FADE28"/>
    <property type="match status" value="1"/>
</dbReference>
<dbReference type="Gene3D" id="2.40.110.10">
    <property type="entry name" value="Butyryl-CoA Dehydrogenase, subunit A, domain 2"/>
    <property type="match status" value="1"/>
</dbReference>
<dbReference type="SUPFAM" id="SSF56645">
    <property type="entry name" value="Acyl-CoA dehydrogenase NM domain-like"/>
    <property type="match status" value="1"/>
</dbReference>
<dbReference type="Pfam" id="PF02771">
    <property type="entry name" value="Acyl-CoA_dh_N"/>
    <property type="match status" value="1"/>
</dbReference>
<dbReference type="InterPro" id="IPR036250">
    <property type="entry name" value="AcylCo_DH-like_C"/>
</dbReference>
<dbReference type="InterPro" id="IPR037069">
    <property type="entry name" value="AcylCoA_DH/ox_N_sf"/>
</dbReference>
<evidence type="ECO:0000259" key="8">
    <source>
        <dbReference type="Pfam" id="PF02771"/>
    </source>
</evidence>
<keyword evidence="4" id="KW-0274">FAD</keyword>
<feature type="domain" description="Acyl-CoA oxidase/dehydrogenase middle" evidence="7">
    <location>
        <begin position="137"/>
        <end position="215"/>
    </location>
</feature>
<gene>
    <name evidence="9" type="ORF">MNBD_ALPHA05-1969</name>
</gene>
<evidence type="ECO:0000256" key="3">
    <source>
        <dbReference type="ARBA" id="ARBA00022630"/>
    </source>
</evidence>
<dbReference type="Pfam" id="PF02770">
    <property type="entry name" value="Acyl-CoA_dh_M"/>
    <property type="match status" value="1"/>
</dbReference>
<name>A0A3B0RCV3_9ZZZZ</name>
<protein>
    <submittedName>
        <fullName evidence="9">Acyl-CoA dehydrogenase family protein</fullName>
    </submittedName>
</protein>
<dbReference type="EMBL" id="UOEH01000056">
    <property type="protein sequence ID" value="VAV91154.1"/>
    <property type="molecule type" value="Genomic_DNA"/>
</dbReference>
<dbReference type="GO" id="GO:0050660">
    <property type="term" value="F:flavin adenine dinucleotide binding"/>
    <property type="evidence" value="ECO:0007669"/>
    <property type="project" value="InterPro"/>
</dbReference>
<dbReference type="PANTHER" id="PTHR43884">
    <property type="entry name" value="ACYL-COA DEHYDROGENASE"/>
    <property type="match status" value="1"/>
</dbReference>
<dbReference type="SUPFAM" id="SSF47203">
    <property type="entry name" value="Acyl-CoA dehydrogenase C-terminal domain-like"/>
    <property type="match status" value="1"/>
</dbReference>
<dbReference type="Pfam" id="PF00441">
    <property type="entry name" value="Acyl-CoA_dh_1"/>
    <property type="match status" value="1"/>
</dbReference>
<evidence type="ECO:0000259" key="6">
    <source>
        <dbReference type="Pfam" id="PF00441"/>
    </source>
</evidence>
<dbReference type="InterPro" id="IPR009075">
    <property type="entry name" value="AcylCo_DH/oxidase_C"/>
</dbReference>
<reference evidence="9" key="1">
    <citation type="submission" date="2018-06" db="EMBL/GenBank/DDBJ databases">
        <authorList>
            <person name="Zhirakovskaya E."/>
        </authorList>
    </citation>
    <scope>NUCLEOTIDE SEQUENCE</scope>
</reference>
<dbReference type="InterPro" id="IPR006091">
    <property type="entry name" value="Acyl-CoA_Oxase/DH_mid-dom"/>
</dbReference>
<dbReference type="Gene3D" id="1.10.540.10">
    <property type="entry name" value="Acyl-CoA dehydrogenase/oxidase, N-terminal domain"/>
    <property type="match status" value="1"/>
</dbReference>
<evidence type="ECO:0000256" key="1">
    <source>
        <dbReference type="ARBA" id="ARBA00001974"/>
    </source>
</evidence>
<feature type="domain" description="Acyl-CoA dehydrogenase/oxidase C-terminal" evidence="6">
    <location>
        <begin position="229"/>
        <end position="374"/>
    </location>
</feature>
<keyword evidence="3" id="KW-0285">Flavoprotein</keyword>
<dbReference type="AlphaFoldDB" id="A0A3B0RCV3"/>
<comment type="cofactor">
    <cofactor evidence="1">
        <name>FAD</name>
        <dbReference type="ChEBI" id="CHEBI:57692"/>
    </cofactor>
</comment>